<sequence length="91" mass="10300">MLLLALPALLLVTAASAEEPIKLQSKIVGDKEQPAVSYFVPWQGPAGNERLYQNVEERYDNSLEAIDREVLLRSMRIYDELNLENNPATQQ</sequence>
<reference evidence="1 2" key="1">
    <citation type="submission" date="2019-11" db="EMBL/GenBank/DDBJ databases">
        <title>Venatorbacter sp. nov. a predator of Campylobacter and other Gram-negative bacteria.</title>
        <authorList>
            <person name="Saeedi A."/>
            <person name="Cummings N.J."/>
            <person name="Connerton I.F."/>
            <person name="Connerton P.L."/>
        </authorList>
    </citation>
    <scope>NUCLEOTIDE SEQUENCE [LARGE SCALE GENOMIC DNA]</scope>
    <source>
        <strain evidence="1">XL5</strain>
    </source>
</reference>
<dbReference type="AlphaFoldDB" id="A0A9E8FUI6"/>
<evidence type="ECO:0000313" key="2">
    <source>
        <dbReference type="Proteomes" id="UP000596074"/>
    </source>
</evidence>
<protein>
    <submittedName>
        <fullName evidence="1">Uncharacterized protein</fullName>
    </submittedName>
</protein>
<dbReference type="Proteomes" id="UP000596074">
    <property type="component" value="Chromosome"/>
</dbReference>
<dbReference type="KEGG" id="vcw:GJQ55_12885"/>
<gene>
    <name evidence="1" type="ORF">GJQ55_12885</name>
</gene>
<keyword evidence="2" id="KW-1185">Reference proteome</keyword>
<evidence type="ECO:0000313" key="1">
    <source>
        <dbReference type="EMBL" id="QQD25516.1"/>
    </source>
</evidence>
<name>A0A9E8FUI6_9GAMM</name>
<dbReference type="EMBL" id="CP046056">
    <property type="protein sequence ID" value="QQD25516.1"/>
    <property type="molecule type" value="Genomic_DNA"/>
</dbReference>
<proteinExistence type="predicted"/>
<accession>A0A9E8FUI6</accession>
<organism evidence="1 2">
    <name type="scientific">Venatoribacter cucullus</name>
    <dbReference type="NCBI Taxonomy" id="2661630"/>
    <lineage>
        <taxon>Bacteria</taxon>
        <taxon>Pseudomonadati</taxon>
        <taxon>Pseudomonadota</taxon>
        <taxon>Gammaproteobacteria</taxon>
        <taxon>Oceanospirillales</taxon>
        <taxon>Oceanospirillaceae</taxon>
        <taxon>Venatoribacter</taxon>
    </lineage>
</organism>